<keyword evidence="3" id="KW-1185">Reference proteome</keyword>
<organism evidence="2 3">
    <name type="scientific">Gulosibacter bifidus</name>
    <dbReference type="NCBI Taxonomy" id="272239"/>
    <lineage>
        <taxon>Bacteria</taxon>
        <taxon>Bacillati</taxon>
        <taxon>Actinomycetota</taxon>
        <taxon>Actinomycetes</taxon>
        <taxon>Micrococcales</taxon>
        <taxon>Microbacteriaceae</taxon>
        <taxon>Gulosibacter</taxon>
    </lineage>
</organism>
<feature type="compositionally biased region" description="Basic and acidic residues" evidence="1">
    <location>
        <begin position="21"/>
        <end position="31"/>
    </location>
</feature>
<gene>
    <name evidence="2" type="ORF">ACFSUQ_01465</name>
</gene>
<comment type="caution">
    <text evidence="2">The sequence shown here is derived from an EMBL/GenBank/DDBJ whole genome shotgun (WGS) entry which is preliminary data.</text>
</comment>
<accession>A0ABW5RIU7</accession>
<feature type="region of interest" description="Disordered" evidence="1">
    <location>
        <begin position="1"/>
        <end position="31"/>
    </location>
</feature>
<feature type="compositionally biased region" description="Polar residues" evidence="1">
    <location>
        <begin position="1"/>
        <end position="11"/>
    </location>
</feature>
<evidence type="ECO:0000313" key="3">
    <source>
        <dbReference type="Proteomes" id="UP001597453"/>
    </source>
</evidence>
<evidence type="ECO:0000256" key="1">
    <source>
        <dbReference type="SAM" id="MobiDB-lite"/>
    </source>
</evidence>
<proteinExistence type="predicted"/>
<dbReference type="EMBL" id="JBHUNF010000001">
    <property type="protein sequence ID" value="MFD2673977.1"/>
    <property type="molecule type" value="Genomic_DNA"/>
</dbReference>
<name>A0ABW5RIU7_9MICO</name>
<reference evidence="3" key="1">
    <citation type="journal article" date="2019" name="Int. J. Syst. Evol. Microbiol.">
        <title>The Global Catalogue of Microorganisms (GCM) 10K type strain sequencing project: providing services to taxonomists for standard genome sequencing and annotation.</title>
        <authorList>
            <consortium name="The Broad Institute Genomics Platform"/>
            <consortium name="The Broad Institute Genome Sequencing Center for Infectious Disease"/>
            <person name="Wu L."/>
            <person name="Ma J."/>
        </authorList>
    </citation>
    <scope>NUCLEOTIDE SEQUENCE [LARGE SCALE GENOMIC DNA]</scope>
    <source>
        <strain evidence="3">TISTR 1511</strain>
    </source>
</reference>
<dbReference type="RefSeq" id="WP_066054896.1">
    <property type="nucleotide sequence ID" value="NZ_JBHUNF010000001.1"/>
</dbReference>
<protein>
    <submittedName>
        <fullName evidence="2">SPOR domain-containing protein</fullName>
    </submittedName>
</protein>
<sequence>MATENNASNPTPEFFFNSRTGEVEQGKLSPAHERIGPFATAEEAAHANEKLAANAQAWAEEDAREAAEDDA</sequence>
<evidence type="ECO:0000313" key="2">
    <source>
        <dbReference type="EMBL" id="MFD2673977.1"/>
    </source>
</evidence>
<dbReference type="Proteomes" id="UP001597453">
    <property type="component" value="Unassembled WGS sequence"/>
</dbReference>